<feature type="region of interest" description="Disordered" evidence="1">
    <location>
        <begin position="187"/>
        <end position="224"/>
    </location>
</feature>
<dbReference type="Proteomes" id="UP000028582">
    <property type="component" value="Unassembled WGS sequence"/>
</dbReference>
<organism evidence="2 3">
    <name type="scientific">Phytophthora nicotianae P1976</name>
    <dbReference type="NCBI Taxonomy" id="1317066"/>
    <lineage>
        <taxon>Eukaryota</taxon>
        <taxon>Sar</taxon>
        <taxon>Stramenopiles</taxon>
        <taxon>Oomycota</taxon>
        <taxon>Peronosporomycetes</taxon>
        <taxon>Peronosporales</taxon>
        <taxon>Peronosporaceae</taxon>
        <taxon>Phytophthora</taxon>
    </lineage>
</organism>
<proteinExistence type="predicted"/>
<feature type="compositionally biased region" description="Polar residues" evidence="1">
    <location>
        <begin position="187"/>
        <end position="199"/>
    </location>
</feature>
<evidence type="ECO:0000256" key="1">
    <source>
        <dbReference type="SAM" id="MobiDB-lite"/>
    </source>
</evidence>
<dbReference type="EMBL" id="ANJA01000299">
    <property type="protein sequence ID" value="ETO84476.1"/>
    <property type="molecule type" value="Genomic_DNA"/>
</dbReference>
<sequence>MAVAATCTPIFNFSGYYRNRASSIELPEAIAWFEHLRLSMQTVPSGRSVQYEVHATYTPPCCQDAEIEWTVSHPFDGYRRLRKQLMRRLRPNHICPAECKWLRSVIKNHFPKPKILAPNAPRTTEARRQSLIRILRTLQAALVNRGNQGCNVLVQDVCYDFASFILGQNSKLPEVTLAMALSRCSSDQSTRNSSASFSSDYEERCENISPFRNNSRGRGYRKSE</sequence>
<comment type="caution">
    <text evidence="2">The sequence shown here is derived from an EMBL/GenBank/DDBJ whole genome shotgun (WGS) entry which is preliminary data.</text>
</comment>
<evidence type="ECO:0000313" key="2">
    <source>
        <dbReference type="EMBL" id="ETO84476.1"/>
    </source>
</evidence>
<gene>
    <name evidence="2" type="ORF">F444_01618</name>
</gene>
<dbReference type="OrthoDB" id="153487at2759"/>
<evidence type="ECO:0008006" key="4">
    <source>
        <dbReference type="Google" id="ProtNLM"/>
    </source>
</evidence>
<evidence type="ECO:0000313" key="3">
    <source>
        <dbReference type="Proteomes" id="UP000028582"/>
    </source>
</evidence>
<reference evidence="2 3" key="1">
    <citation type="submission" date="2013-11" db="EMBL/GenBank/DDBJ databases">
        <title>The Genome Sequence of Phytophthora parasitica P1976.</title>
        <authorList>
            <consortium name="The Broad Institute Genomics Platform"/>
            <person name="Russ C."/>
            <person name="Tyler B."/>
            <person name="Panabieres F."/>
            <person name="Shan W."/>
            <person name="Tripathy S."/>
            <person name="Grunwald N."/>
            <person name="Machado M."/>
            <person name="Johnson C.S."/>
            <person name="Walker B."/>
            <person name="Young S."/>
            <person name="Zeng Q."/>
            <person name="Gargeya S."/>
            <person name="Fitzgerald M."/>
            <person name="Haas B."/>
            <person name="Abouelleil A."/>
            <person name="Allen A.W."/>
            <person name="Alvarado L."/>
            <person name="Arachchi H.M."/>
            <person name="Berlin A.M."/>
            <person name="Chapman S.B."/>
            <person name="Gainer-Dewar J."/>
            <person name="Goldberg J."/>
            <person name="Griggs A."/>
            <person name="Gujja S."/>
            <person name="Hansen M."/>
            <person name="Howarth C."/>
            <person name="Imamovic A."/>
            <person name="Ireland A."/>
            <person name="Larimer J."/>
            <person name="McCowan C."/>
            <person name="Murphy C."/>
            <person name="Pearson M."/>
            <person name="Poon T.W."/>
            <person name="Priest M."/>
            <person name="Roberts A."/>
            <person name="Saif S."/>
            <person name="Shea T."/>
            <person name="Sisk P."/>
            <person name="Sykes S."/>
            <person name="Wortman J."/>
            <person name="Nusbaum C."/>
            <person name="Birren B."/>
        </authorList>
    </citation>
    <scope>NUCLEOTIDE SEQUENCE [LARGE SCALE GENOMIC DNA]</scope>
    <source>
        <strain evidence="2 3">P1976</strain>
    </source>
</reference>
<accession>A0A081B015</accession>
<dbReference type="AlphaFoldDB" id="A0A081B015"/>
<name>A0A081B015_PHYNI</name>
<protein>
    <recommendedName>
        <fullName evidence="4">PX domain-containing protein</fullName>
    </recommendedName>
</protein>